<evidence type="ECO:0000256" key="1">
    <source>
        <dbReference type="SAM" id="Phobius"/>
    </source>
</evidence>
<sequence>MTEFSVGVREASPQAGRATRLRTLVGGRQTRTDVVVAITLLAISIGATITNLYLTVQALPSFRECAAMACTYGSHFDVFAITFVVSLLVGTTFGAHAVLNLLNRRNAWGYALLDAIISVGSLLAGLLWVSAV</sequence>
<dbReference type="KEGG" id="tpr:Tpau_0128"/>
<keyword evidence="1" id="KW-1133">Transmembrane helix</keyword>
<dbReference type="HOGENOM" id="CLU_1916167_0_0_11"/>
<organism evidence="2 3">
    <name type="scientific">Tsukamurella paurometabola (strain ATCC 8368 / DSM 20162 / CCUG 35730 / CIP 100753 / JCM 10117 / KCTC 9821 / NBRC 16120 / NCIMB 702349 / NCTC 13040)</name>
    <name type="common">Corynebacterium paurometabolum</name>
    <dbReference type="NCBI Taxonomy" id="521096"/>
    <lineage>
        <taxon>Bacteria</taxon>
        <taxon>Bacillati</taxon>
        <taxon>Actinomycetota</taxon>
        <taxon>Actinomycetes</taxon>
        <taxon>Mycobacteriales</taxon>
        <taxon>Tsukamurellaceae</taxon>
        <taxon>Tsukamurella</taxon>
    </lineage>
</organism>
<name>D5UQ14_TSUPD</name>
<dbReference type="RefSeq" id="WP_013124837.1">
    <property type="nucleotide sequence ID" value="NC_014158.1"/>
</dbReference>
<dbReference type="STRING" id="521096.Tpau_0128"/>
<accession>D5UQ14</accession>
<reference evidence="2 3" key="2">
    <citation type="journal article" date="2011" name="Stand. Genomic Sci.">
        <title>Complete genome sequence of Tsukamurella paurometabola type strain (no. 33).</title>
        <authorList>
            <person name="Munk A.C."/>
            <person name="Lapidus A."/>
            <person name="Lucas S."/>
            <person name="Nolan M."/>
            <person name="Tice H."/>
            <person name="Cheng J.F."/>
            <person name="Del Rio T.G."/>
            <person name="Goodwin L."/>
            <person name="Pitluck S."/>
            <person name="Liolios K."/>
            <person name="Huntemann M."/>
            <person name="Ivanova N."/>
            <person name="Mavromatis K."/>
            <person name="Mikhailova N."/>
            <person name="Pati A."/>
            <person name="Chen A."/>
            <person name="Palaniappan K."/>
            <person name="Tapia R."/>
            <person name="Han C."/>
            <person name="Land M."/>
            <person name="Hauser L."/>
            <person name="Chang Y.J."/>
            <person name="Jeffries C.D."/>
            <person name="Brettin T."/>
            <person name="Yasawong M."/>
            <person name="Brambilla E.M."/>
            <person name="Rohde M."/>
            <person name="Sikorski J."/>
            <person name="Goker M."/>
            <person name="Detter J.C."/>
            <person name="Woyke T."/>
            <person name="Bristow J."/>
            <person name="Eisen J.A."/>
            <person name="Markowitz V."/>
            <person name="Hugenholtz P."/>
            <person name="Kyrpides N.C."/>
            <person name="Klenk H.P."/>
        </authorList>
    </citation>
    <scope>NUCLEOTIDE SEQUENCE [LARGE SCALE GENOMIC DNA]</scope>
    <source>
        <strain evidence="3">ATCC 8368 / DSM 20162 / CCUG 35730 / CIP 100753 / JCM 10117 / KCTC 9821 / NBRC 16120 / NCIMB 702349 / NCTC 13040</strain>
    </source>
</reference>
<dbReference type="AlphaFoldDB" id="D5UQ14"/>
<feature type="transmembrane region" description="Helical" evidence="1">
    <location>
        <begin position="111"/>
        <end position="131"/>
    </location>
</feature>
<gene>
    <name evidence="2" type="ordered locus">Tpau_0128</name>
</gene>
<protein>
    <submittedName>
        <fullName evidence="2">Uncharacterized protein</fullName>
    </submittedName>
</protein>
<dbReference type="Proteomes" id="UP000001213">
    <property type="component" value="Chromosome"/>
</dbReference>
<evidence type="ECO:0000313" key="3">
    <source>
        <dbReference type="Proteomes" id="UP000001213"/>
    </source>
</evidence>
<feature type="transmembrane region" description="Helical" evidence="1">
    <location>
        <begin position="78"/>
        <end position="99"/>
    </location>
</feature>
<evidence type="ECO:0000313" key="2">
    <source>
        <dbReference type="EMBL" id="ADG76782.1"/>
    </source>
</evidence>
<dbReference type="EMBL" id="CP001966">
    <property type="protein sequence ID" value="ADG76782.1"/>
    <property type="molecule type" value="Genomic_DNA"/>
</dbReference>
<keyword evidence="1" id="KW-0812">Transmembrane</keyword>
<feature type="transmembrane region" description="Helical" evidence="1">
    <location>
        <begin position="34"/>
        <end position="54"/>
    </location>
</feature>
<reference evidence="3" key="1">
    <citation type="submission" date="2010-03" db="EMBL/GenBank/DDBJ databases">
        <title>The complete chromosome of Tsukamurella paurometabola DSM 20162.</title>
        <authorList>
            <consortium name="US DOE Joint Genome Institute (JGI-PGF)"/>
            <person name="Lucas S."/>
            <person name="Copeland A."/>
            <person name="Lapidus A."/>
            <person name="Glavina del Rio T."/>
            <person name="Dalin E."/>
            <person name="Tice H."/>
            <person name="Bruce D."/>
            <person name="Goodwin L."/>
            <person name="Pitluck S."/>
            <person name="Kyrpides N."/>
            <person name="Mavromatis K."/>
            <person name="Ivanova N."/>
            <person name="Mikhailova N."/>
            <person name="Munk A.C."/>
            <person name="Brettin T."/>
            <person name="Detter J.C."/>
            <person name="Tapia R."/>
            <person name="Han C."/>
            <person name="Larimer F."/>
            <person name="Land M."/>
            <person name="Hauser L."/>
            <person name="Markowitz V."/>
            <person name="Cheng J.-F."/>
            <person name="Hugenholtz P."/>
            <person name="Woyke T."/>
            <person name="Wu D."/>
            <person name="Jando M."/>
            <person name="Brambilla E."/>
            <person name="Klenk H.-P."/>
            <person name="Eisen J.A."/>
        </authorList>
    </citation>
    <scope>NUCLEOTIDE SEQUENCE [LARGE SCALE GENOMIC DNA]</scope>
    <source>
        <strain evidence="3">ATCC 8368 / DSM 20162 / CCUG 35730 / CIP 100753 / JCM 10117 / KCTC 9821 / NBRC 16120 / NCIMB 702349 / NCTC 13040</strain>
    </source>
</reference>
<keyword evidence="1" id="KW-0472">Membrane</keyword>
<proteinExistence type="predicted"/>
<keyword evidence="3" id="KW-1185">Reference proteome</keyword>